<evidence type="ECO:0000256" key="2">
    <source>
        <dbReference type="SAM" id="Phobius"/>
    </source>
</evidence>
<keyword evidence="4" id="KW-1185">Reference proteome</keyword>
<comment type="caution">
    <text evidence="3">The sequence shown here is derived from an EMBL/GenBank/DDBJ whole genome shotgun (WGS) entry which is preliminary data.</text>
</comment>
<dbReference type="EMBL" id="BLIO01000001">
    <property type="protein sequence ID" value="GFE18348.1"/>
    <property type="molecule type" value="Genomic_DNA"/>
</dbReference>
<feature type="compositionally biased region" description="Basic residues" evidence="1">
    <location>
        <begin position="49"/>
        <end position="59"/>
    </location>
</feature>
<feature type="region of interest" description="Disordered" evidence="1">
    <location>
        <begin position="1"/>
        <end position="77"/>
    </location>
</feature>
<feature type="compositionally biased region" description="Basic and acidic residues" evidence="1">
    <location>
        <begin position="1"/>
        <end position="23"/>
    </location>
</feature>
<name>A0A640T4W8_9ACTN</name>
<evidence type="ECO:0000313" key="3">
    <source>
        <dbReference type="EMBL" id="GFE18348.1"/>
    </source>
</evidence>
<accession>A0A640T4W8</accession>
<feature type="compositionally biased region" description="Low complexity" evidence="1">
    <location>
        <begin position="39"/>
        <end position="48"/>
    </location>
</feature>
<organism evidence="3 4">
    <name type="scientific">Streptomyces glebosus</name>
    <dbReference type="NCBI Taxonomy" id="249580"/>
    <lineage>
        <taxon>Bacteria</taxon>
        <taxon>Bacillati</taxon>
        <taxon>Actinomycetota</taxon>
        <taxon>Actinomycetes</taxon>
        <taxon>Kitasatosporales</taxon>
        <taxon>Streptomycetaceae</taxon>
        <taxon>Streptomyces</taxon>
    </lineage>
</organism>
<gene>
    <name evidence="3" type="ORF">Sgleb_63950</name>
</gene>
<proteinExistence type="predicted"/>
<reference evidence="3 4" key="1">
    <citation type="submission" date="2019-12" db="EMBL/GenBank/DDBJ databases">
        <title>Whole genome shotgun sequence of Streptomyces hygroscopicus subsp. glebosus NBRC 13786.</title>
        <authorList>
            <person name="Ichikawa N."/>
            <person name="Kimura A."/>
            <person name="Kitahashi Y."/>
            <person name="Komaki H."/>
            <person name="Tamura T."/>
        </authorList>
    </citation>
    <scope>NUCLEOTIDE SEQUENCE [LARGE SCALE GENOMIC DNA]</scope>
    <source>
        <strain evidence="3 4">NBRC 13786</strain>
    </source>
</reference>
<keyword evidence="2" id="KW-0812">Transmembrane</keyword>
<keyword evidence="2" id="KW-0472">Membrane</keyword>
<dbReference type="AlphaFoldDB" id="A0A640T4W8"/>
<evidence type="ECO:0000256" key="1">
    <source>
        <dbReference type="SAM" id="MobiDB-lite"/>
    </source>
</evidence>
<protein>
    <submittedName>
        <fullName evidence="3">Uncharacterized protein</fullName>
    </submittedName>
</protein>
<dbReference type="Proteomes" id="UP000430079">
    <property type="component" value="Unassembled WGS sequence"/>
</dbReference>
<keyword evidence="2" id="KW-1133">Transmembrane helix</keyword>
<feature type="transmembrane region" description="Helical" evidence="2">
    <location>
        <begin position="89"/>
        <end position="111"/>
    </location>
</feature>
<evidence type="ECO:0000313" key="4">
    <source>
        <dbReference type="Proteomes" id="UP000430079"/>
    </source>
</evidence>
<sequence length="158" mass="17062">MEGGDRDGEPRRDRPQRQPDKAADGSPPPRGSSAHRRAAGAAPPTGRAAKPHPGRRRRLAALLNSPPPGPTRSGFWRSPLRGPWLTSPFGLILLVGITVVFVTGLLSYAAYNPNLAPGNDKTPEKGWLGFYLFSWPTSPYWLYRLTPVSAATTPGTGR</sequence>